<keyword evidence="3" id="KW-0964">Secreted</keyword>
<feature type="compositionally biased region" description="Basic and acidic residues" evidence="5">
    <location>
        <begin position="36"/>
        <end position="45"/>
    </location>
</feature>
<evidence type="ECO:0000313" key="8">
    <source>
        <dbReference type="Proteomes" id="UP001165083"/>
    </source>
</evidence>
<dbReference type="Pfam" id="PF05630">
    <property type="entry name" value="NPP1"/>
    <property type="match status" value="1"/>
</dbReference>
<dbReference type="EMBL" id="BSXW01000008">
    <property type="protein sequence ID" value="GMF09319.1"/>
    <property type="molecule type" value="Genomic_DNA"/>
</dbReference>
<reference evidence="7" key="1">
    <citation type="submission" date="2023-04" db="EMBL/GenBank/DDBJ databases">
        <title>Phytophthora lilii NBRC 32176.</title>
        <authorList>
            <person name="Ichikawa N."/>
            <person name="Sato H."/>
            <person name="Tonouchi N."/>
        </authorList>
    </citation>
    <scope>NUCLEOTIDE SEQUENCE</scope>
    <source>
        <strain evidence="7">NBRC 32176</strain>
    </source>
</reference>
<dbReference type="OrthoDB" id="89086at2759"/>
<evidence type="ECO:0000256" key="3">
    <source>
        <dbReference type="ARBA" id="ARBA00022525"/>
    </source>
</evidence>
<evidence type="ECO:0000256" key="4">
    <source>
        <dbReference type="ARBA" id="ARBA00023026"/>
    </source>
</evidence>
<protein>
    <submittedName>
        <fullName evidence="7">Unnamed protein product</fullName>
    </submittedName>
</protein>
<gene>
    <name evidence="7" type="ORF">Plil01_000023100</name>
</gene>
<dbReference type="Proteomes" id="UP001165083">
    <property type="component" value="Unassembled WGS sequence"/>
</dbReference>
<keyword evidence="4" id="KW-0843">Virulence</keyword>
<dbReference type="PANTHER" id="PTHR33657">
    <property type="entry name" value="DOMAIN PROTEIN, PUTATIVE (AFU_ORTHOLOGUE AFUA_5G00600)-RELATED"/>
    <property type="match status" value="1"/>
</dbReference>
<organism evidence="7 8">
    <name type="scientific">Phytophthora lilii</name>
    <dbReference type="NCBI Taxonomy" id="2077276"/>
    <lineage>
        <taxon>Eukaryota</taxon>
        <taxon>Sar</taxon>
        <taxon>Stramenopiles</taxon>
        <taxon>Oomycota</taxon>
        <taxon>Peronosporomycetes</taxon>
        <taxon>Peronosporales</taxon>
        <taxon>Peronosporaceae</taxon>
        <taxon>Phytophthora</taxon>
    </lineage>
</organism>
<keyword evidence="6" id="KW-0732">Signal</keyword>
<keyword evidence="8" id="KW-1185">Reference proteome</keyword>
<comment type="similarity">
    <text evidence="2">Belongs to the Necrosis inducing protein (NPP1) family.</text>
</comment>
<sequence length="248" mass="27643">MKIPAFLSIITFFIATTHCLFVQVDIPILHNGAQEYEQKEQHEQGQQEASPSPTPTLQTPAPTTALETPQTNRNVDITARNAIANPTSDTSTDTGTNCSTPAPATPWELKWIGHDEVVPFKQLEPVTISEKSCHEVQTSNPYLKRSKCKGSGWDSQVYGRSTWYSDVWAIMYSWYFPKDSPSTGLGHRHDWEHVIVWIDNPDVPEPRILAVTPSAHSGYSAQVPSDADKVDGTSVKVNYESKWPINHA</sequence>
<comment type="subcellular location">
    <subcellularLocation>
        <location evidence="1">Secreted</location>
    </subcellularLocation>
</comment>
<accession>A0A9W6WLN1</accession>
<proteinExistence type="inferred from homology"/>
<dbReference type="AlphaFoldDB" id="A0A9W6WLN1"/>
<evidence type="ECO:0000256" key="5">
    <source>
        <dbReference type="SAM" id="MobiDB-lite"/>
    </source>
</evidence>
<dbReference type="InterPro" id="IPR008701">
    <property type="entry name" value="NPP1"/>
</dbReference>
<evidence type="ECO:0000313" key="7">
    <source>
        <dbReference type="EMBL" id="GMF09319.1"/>
    </source>
</evidence>
<evidence type="ECO:0000256" key="6">
    <source>
        <dbReference type="SAM" id="SignalP"/>
    </source>
</evidence>
<evidence type="ECO:0000256" key="1">
    <source>
        <dbReference type="ARBA" id="ARBA00004613"/>
    </source>
</evidence>
<name>A0A9W6WLN1_9STRA</name>
<comment type="caution">
    <text evidence="7">The sequence shown here is derived from an EMBL/GenBank/DDBJ whole genome shotgun (WGS) entry which is preliminary data.</text>
</comment>
<dbReference type="GO" id="GO:0005576">
    <property type="term" value="C:extracellular region"/>
    <property type="evidence" value="ECO:0007669"/>
    <property type="project" value="UniProtKB-SubCell"/>
</dbReference>
<evidence type="ECO:0000256" key="2">
    <source>
        <dbReference type="ARBA" id="ARBA00009520"/>
    </source>
</evidence>
<feature type="compositionally biased region" description="Low complexity" evidence="5">
    <location>
        <begin position="46"/>
        <end position="71"/>
    </location>
</feature>
<dbReference type="PANTHER" id="PTHR33657:SF8">
    <property type="entry name" value="DOMAIN PROTEIN, PUTATIVE (AFU_ORTHOLOGUE AFUA_5G00600)-RELATED"/>
    <property type="match status" value="1"/>
</dbReference>
<feature type="signal peptide" evidence="6">
    <location>
        <begin position="1"/>
        <end position="19"/>
    </location>
</feature>
<feature type="chain" id="PRO_5040929876" evidence="6">
    <location>
        <begin position="20"/>
        <end position="248"/>
    </location>
</feature>
<feature type="region of interest" description="Disordered" evidence="5">
    <location>
        <begin position="36"/>
        <end position="76"/>
    </location>
</feature>